<dbReference type="Pfam" id="PF02826">
    <property type="entry name" value="2-Hacid_dh_C"/>
    <property type="match status" value="1"/>
</dbReference>
<dbReference type="SUPFAM" id="SSF51735">
    <property type="entry name" value="NAD(P)-binding Rossmann-fold domains"/>
    <property type="match status" value="1"/>
</dbReference>
<evidence type="ECO:0000256" key="1">
    <source>
        <dbReference type="ARBA" id="ARBA00022857"/>
    </source>
</evidence>
<evidence type="ECO:0000256" key="4">
    <source>
        <dbReference type="RuleBase" id="RU003719"/>
    </source>
</evidence>
<protein>
    <recommendedName>
        <fullName evidence="10">Glyoxylate/hydroxypyruvate reductase HPR3-like</fullName>
    </recommendedName>
</protein>
<dbReference type="GO" id="GO:0030267">
    <property type="term" value="F:glyoxylate reductase (NADPH) activity"/>
    <property type="evidence" value="ECO:0007669"/>
    <property type="project" value="TreeGrafter"/>
</dbReference>
<feature type="domain" description="D-isomer specific 2-hydroxyacid dehydrogenase NAD-binding" evidence="7">
    <location>
        <begin position="132"/>
        <end position="306"/>
    </location>
</feature>
<proteinExistence type="inferred from homology"/>
<dbReference type="PANTHER" id="PTHR10996">
    <property type="entry name" value="2-HYDROXYACID DEHYDROGENASE-RELATED"/>
    <property type="match status" value="1"/>
</dbReference>
<comment type="similarity">
    <text evidence="4">Belongs to the D-isomer specific 2-hydroxyacid dehydrogenase family.</text>
</comment>
<comment type="caution">
    <text evidence="8">The sequence shown here is derived from an EMBL/GenBank/DDBJ whole genome shotgun (WGS) entry which is preliminary data.</text>
</comment>
<evidence type="ECO:0000259" key="7">
    <source>
        <dbReference type="Pfam" id="PF02826"/>
    </source>
</evidence>
<evidence type="ECO:0000256" key="5">
    <source>
        <dbReference type="SAM" id="MobiDB-lite"/>
    </source>
</evidence>
<evidence type="ECO:0000256" key="2">
    <source>
        <dbReference type="ARBA" id="ARBA00023002"/>
    </source>
</evidence>
<organism evidence="8 9">
    <name type="scientific">Stephania japonica</name>
    <dbReference type="NCBI Taxonomy" id="461633"/>
    <lineage>
        <taxon>Eukaryota</taxon>
        <taxon>Viridiplantae</taxon>
        <taxon>Streptophyta</taxon>
        <taxon>Embryophyta</taxon>
        <taxon>Tracheophyta</taxon>
        <taxon>Spermatophyta</taxon>
        <taxon>Magnoliopsida</taxon>
        <taxon>Ranunculales</taxon>
        <taxon>Menispermaceae</taxon>
        <taxon>Menispermoideae</taxon>
        <taxon>Cissampelideae</taxon>
        <taxon>Stephania</taxon>
    </lineage>
</organism>
<evidence type="ECO:0008006" key="10">
    <source>
        <dbReference type="Google" id="ProtNLM"/>
    </source>
</evidence>
<dbReference type="FunFam" id="3.40.50.720:FF:000213">
    <property type="entry name" value="Putative 2-hydroxyacid dehydrogenase"/>
    <property type="match status" value="1"/>
</dbReference>
<evidence type="ECO:0000313" key="9">
    <source>
        <dbReference type="Proteomes" id="UP001417504"/>
    </source>
</evidence>
<feature type="region of interest" description="Disordered" evidence="5">
    <location>
        <begin position="1"/>
        <end position="20"/>
    </location>
</feature>
<dbReference type="Proteomes" id="UP001417504">
    <property type="component" value="Unassembled WGS sequence"/>
</dbReference>
<dbReference type="Gene3D" id="3.40.50.720">
    <property type="entry name" value="NAD(P)-binding Rossmann-like Domain"/>
    <property type="match status" value="2"/>
</dbReference>
<dbReference type="InterPro" id="IPR036291">
    <property type="entry name" value="NAD(P)-bd_dom_sf"/>
</dbReference>
<reference evidence="8 9" key="1">
    <citation type="submission" date="2024-01" db="EMBL/GenBank/DDBJ databases">
        <title>Genome assemblies of Stephania.</title>
        <authorList>
            <person name="Yang L."/>
        </authorList>
    </citation>
    <scope>NUCLEOTIDE SEQUENCE [LARGE SCALE GENOMIC DNA]</scope>
    <source>
        <strain evidence="8">QJT</strain>
        <tissue evidence="8">Leaf</tissue>
    </source>
</reference>
<dbReference type="AlphaFoldDB" id="A0AAP0K4N6"/>
<keyword evidence="3" id="KW-0520">NAD</keyword>
<dbReference type="Pfam" id="PF00389">
    <property type="entry name" value="2-Hacid_dh"/>
    <property type="match status" value="1"/>
</dbReference>
<dbReference type="PANTHER" id="PTHR10996:SF179">
    <property type="entry name" value="D-ISOMER SPECIFIC 2-HYDROXYACID DEHYDROGENASE FAMILY PROTEIN-RELATED"/>
    <property type="match status" value="1"/>
</dbReference>
<dbReference type="InterPro" id="IPR006140">
    <property type="entry name" value="D-isomer_DH_NAD-bd"/>
</dbReference>
<accession>A0AAP0K4N6</accession>
<feature type="domain" description="D-isomer specific 2-hydroxyacid dehydrogenase catalytic" evidence="6">
    <location>
        <begin position="62"/>
        <end position="338"/>
    </location>
</feature>
<keyword evidence="9" id="KW-1185">Reference proteome</keyword>
<keyword evidence="1" id="KW-0521">NADP</keyword>
<evidence type="ECO:0000256" key="3">
    <source>
        <dbReference type="ARBA" id="ARBA00023027"/>
    </source>
</evidence>
<dbReference type="GO" id="GO:0005829">
    <property type="term" value="C:cytosol"/>
    <property type="evidence" value="ECO:0007669"/>
    <property type="project" value="TreeGrafter"/>
</dbReference>
<dbReference type="InterPro" id="IPR006139">
    <property type="entry name" value="D-isomer_2_OHA_DH_cat_dom"/>
</dbReference>
<dbReference type="GO" id="GO:0051287">
    <property type="term" value="F:NAD binding"/>
    <property type="evidence" value="ECO:0007669"/>
    <property type="project" value="InterPro"/>
</dbReference>
<dbReference type="InterPro" id="IPR050223">
    <property type="entry name" value="D-isomer_2-hydroxyacid_DH"/>
</dbReference>
<dbReference type="GO" id="GO:0016618">
    <property type="term" value="F:hydroxypyruvate reductase [NAD(P)H] activity"/>
    <property type="evidence" value="ECO:0007669"/>
    <property type="project" value="TreeGrafter"/>
</dbReference>
<sequence length="340" mass="36956">MNPSSTPPPKSATHHRHHHHQPSVVVFGEIPPILSSYFPLNSLDKFHFLKPFESPTTLHHFLTSQAQSARALLCIGPVPVDADTLRCMPSLECVVATSVGVDHVDLQECRLRGIDVTNAGDSFSEDVADFAVGLLLDVLRRVSASDRYVRSGLWALKGDYPLGLQQLRGKRVGILGLGRIGSEIAKRIEAFGCIISYNSRKKRPSVPYPYYSNANDLASNSDILILSCALTAETHHIVNKSIMSALGKKGIIINVGRGALVDEKELVHFLVNGEIGGAGLDVFENEPDVPKELVELDNVVVSPHKAVLTPESLAATFDLAMANLDAFFSNKPLLSQVNLE</sequence>
<dbReference type="EMBL" id="JBBNAE010000002">
    <property type="protein sequence ID" value="KAK9145124.1"/>
    <property type="molecule type" value="Genomic_DNA"/>
</dbReference>
<gene>
    <name evidence="8" type="ORF">Sjap_005027</name>
</gene>
<dbReference type="CDD" id="cd12156">
    <property type="entry name" value="HPPR"/>
    <property type="match status" value="1"/>
</dbReference>
<feature type="compositionally biased region" description="Pro residues" evidence="5">
    <location>
        <begin position="1"/>
        <end position="10"/>
    </location>
</feature>
<name>A0AAP0K4N6_9MAGN</name>
<keyword evidence="2 4" id="KW-0560">Oxidoreductase</keyword>
<dbReference type="SUPFAM" id="SSF52283">
    <property type="entry name" value="Formate/glycerate dehydrogenase catalytic domain-like"/>
    <property type="match status" value="1"/>
</dbReference>
<evidence type="ECO:0000313" key="8">
    <source>
        <dbReference type="EMBL" id="KAK9145124.1"/>
    </source>
</evidence>
<evidence type="ECO:0000259" key="6">
    <source>
        <dbReference type="Pfam" id="PF00389"/>
    </source>
</evidence>